<feature type="transmembrane region" description="Helical" evidence="7">
    <location>
        <begin position="180"/>
        <end position="200"/>
    </location>
</feature>
<feature type="domain" description="ABC transmembrane type-1" evidence="8">
    <location>
        <begin position="47"/>
        <end position="231"/>
    </location>
</feature>
<keyword evidence="10" id="KW-1185">Reference proteome</keyword>
<evidence type="ECO:0000259" key="8">
    <source>
        <dbReference type="PROSITE" id="PS50928"/>
    </source>
</evidence>
<keyword evidence="2 7" id="KW-0813">Transport</keyword>
<evidence type="ECO:0000256" key="7">
    <source>
        <dbReference type="RuleBase" id="RU363032"/>
    </source>
</evidence>
<dbReference type="Gene3D" id="1.10.3720.10">
    <property type="entry name" value="MetI-like"/>
    <property type="match status" value="1"/>
</dbReference>
<name>A0ABU5I480_9HYPH</name>
<comment type="similarity">
    <text evidence="7">Belongs to the binding-protein-dependent transport system permease family.</text>
</comment>
<evidence type="ECO:0000256" key="6">
    <source>
        <dbReference type="ARBA" id="ARBA00023136"/>
    </source>
</evidence>
<keyword evidence="6 7" id="KW-0472">Membrane</keyword>
<keyword evidence="5 7" id="KW-1133">Transmembrane helix</keyword>
<accession>A0ABU5I480</accession>
<dbReference type="EMBL" id="JAXLPB010000004">
    <property type="protein sequence ID" value="MDY8110190.1"/>
    <property type="molecule type" value="Genomic_DNA"/>
</dbReference>
<evidence type="ECO:0000313" key="10">
    <source>
        <dbReference type="Proteomes" id="UP001294412"/>
    </source>
</evidence>
<keyword evidence="4 7" id="KW-0812">Transmembrane</keyword>
<dbReference type="PROSITE" id="PS50928">
    <property type="entry name" value="ABC_TM1"/>
    <property type="match status" value="1"/>
</dbReference>
<protein>
    <submittedName>
        <fullName evidence="9">ABC transporter permease</fullName>
    </submittedName>
</protein>
<dbReference type="Pfam" id="PF00528">
    <property type="entry name" value="BPD_transp_1"/>
    <property type="match status" value="1"/>
</dbReference>
<reference evidence="9 10" key="1">
    <citation type="submission" date="2023-12" db="EMBL/GenBank/DDBJ databases">
        <title>Description of Novel Strain Fulvimarina sp. 2208YS6-2-32 isolated from Uroteuthis (Photololigo) edulis.</title>
        <authorList>
            <person name="Park J.-S."/>
        </authorList>
    </citation>
    <scope>NUCLEOTIDE SEQUENCE [LARGE SCALE GENOMIC DNA]</scope>
    <source>
        <strain evidence="9 10">2208YS6-2-32</strain>
    </source>
</reference>
<feature type="transmembrane region" description="Helical" evidence="7">
    <location>
        <begin position="212"/>
        <end position="231"/>
    </location>
</feature>
<proteinExistence type="inferred from homology"/>
<dbReference type="Proteomes" id="UP001294412">
    <property type="component" value="Unassembled WGS sequence"/>
</dbReference>
<evidence type="ECO:0000256" key="2">
    <source>
        <dbReference type="ARBA" id="ARBA00022448"/>
    </source>
</evidence>
<dbReference type="SUPFAM" id="SSF161098">
    <property type="entry name" value="MetI-like"/>
    <property type="match status" value="1"/>
</dbReference>
<evidence type="ECO:0000313" key="9">
    <source>
        <dbReference type="EMBL" id="MDY8110190.1"/>
    </source>
</evidence>
<organism evidence="9 10">
    <name type="scientific">Fulvimarina uroteuthidis</name>
    <dbReference type="NCBI Taxonomy" id="3098149"/>
    <lineage>
        <taxon>Bacteria</taxon>
        <taxon>Pseudomonadati</taxon>
        <taxon>Pseudomonadota</taxon>
        <taxon>Alphaproteobacteria</taxon>
        <taxon>Hyphomicrobiales</taxon>
        <taxon>Aurantimonadaceae</taxon>
        <taxon>Fulvimarina</taxon>
    </lineage>
</organism>
<dbReference type="InterPro" id="IPR035906">
    <property type="entry name" value="MetI-like_sf"/>
</dbReference>
<gene>
    <name evidence="9" type="ORF">U0C82_13690</name>
</gene>
<evidence type="ECO:0000256" key="5">
    <source>
        <dbReference type="ARBA" id="ARBA00022989"/>
    </source>
</evidence>
<keyword evidence="3" id="KW-1003">Cell membrane</keyword>
<evidence type="ECO:0000256" key="3">
    <source>
        <dbReference type="ARBA" id="ARBA00022475"/>
    </source>
</evidence>
<feature type="transmembrane region" description="Helical" evidence="7">
    <location>
        <begin position="90"/>
        <end position="111"/>
    </location>
</feature>
<evidence type="ECO:0000256" key="1">
    <source>
        <dbReference type="ARBA" id="ARBA00004651"/>
    </source>
</evidence>
<dbReference type="PANTHER" id="PTHR30151">
    <property type="entry name" value="ALKANE SULFONATE ABC TRANSPORTER-RELATED, MEMBRANE SUBUNIT"/>
    <property type="match status" value="1"/>
</dbReference>
<dbReference type="PANTHER" id="PTHR30151:SF20">
    <property type="entry name" value="ABC TRANSPORTER PERMEASE PROTEIN HI_0355-RELATED"/>
    <property type="match status" value="1"/>
</dbReference>
<evidence type="ECO:0000256" key="4">
    <source>
        <dbReference type="ARBA" id="ARBA00022692"/>
    </source>
</evidence>
<comment type="caution">
    <text evidence="9">The sequence shown here is derived from an EMBL/GenBank/DDBJ whole genome shotgun (WGS) entry which is preliminary data.</text>
</comment>
<comment type="subcellular location">
    <subcellularLocation>
        <location evidence="1 7">Cell membrane</location>
        <topology evidence="1 7">Multi-pass membrane protein</topology>
    </subcellularLocation>
</comment>
<dbReference type="InterPro" id="IPR000515">
    <property type="entry name" value="MetI-like"/>
</dbReference>
<dbReference type="CDD" id="cd06261">
    <property type="entry name" value="TM_PBP2"/>
    <property type="match status" value="1"/>
</dbReference>
<feature type="transmembrane region" description="Helical" evidence="7">
    <location>
        <begin position="51"/>
        <end position="78"/>
    </location>
</feature>
<feature type="transmembrane region" description="Helical" evidence="7">
    <location>
        <begin position="117"/>
        <end position="136"/>
    </location>
</feature>
<sequence>MALRILVPVLCALALWQAAILAWDVPPYILPGPLRVARTFWSNRGLILDNALVTIVEVIAGIVLGAALGWISAVTLAISPAARLALRPMLVFSQALPVFALAPILTLWLGYGMASKIAMALLIIYFPITSAFYDALMRTPPESLALARVMGASRARAMWHIRIPAALPGFLSGLKLAAVYAPIGAIIGEWVGASKGLGYLMLLANGRAKIDLMFAALLVLAIFTLALHRAVDRGADAILERRGT</sequence>